<sequence>MSSAQSLREFIRERLIAAAEEIFTEVDKTIVHYEEELDRQRRLLDISWKPQINLQRIDVQQQIVWNEEGVRLDQCFCNQESYLSLDRAEPGSTQIKDYEEKPKHLQLNKNKKEPEPVKGKETQAELETLHIVGYQEEPESPLIKDKQIDLPQELKENQEGLESLQMKGEQEEPESTQIKDEQEELCVSLEKELEIKQETDTFVITPTYGERDNSEPEPNSDQLQENQYHERIEPEDSGSSEDEKLKLNKTCQKTGEESASTGFQYDVCLLDYLGDLRANIRGKMCFLGDSLYSRTRNTVGTQTSVRAAPNCSAHSSL</sequence>
<keyword evidence="3" id="KW-1185">Reference proteome</keyword>
<reference evidence="2 3" key="1">
    <citation type="submission" date="2021-06" db="EMBL/GenBank/DDBJ databases">
        <authorList>
            <person name="Palmer J.M."/>
        </authorList>
    </citation>
    <scope>NUCLEOTIDE SEQUENCE [LARGE SCALE GENOMIC DNA]</scope>
    <source>
        <strain evidence="2 3">CL_MEX2019</strain>
        <tissue evidence="2">Muscle</tissue>
    </source>
</reference>
<name>A0ABU7E0M4_9TELE</name>
<feature type="region of interest" description="Disordered" evidence="1">
    <location>
        <begin position="160"/>
        <end position="181"/>
    </location>
</feature>
<feature type="region of interest" description="Disordered" evidence="1">
    <location>
        <begin position="198"/>
        <end position="248"/>
    </location>
</feature>
<evidence type="ECO:0000313" key="2">
    <source>
        <dbReference type="EMBL" id="MED6280834.1"/>
    </source>
</evidence>
<dbReference type="Proteomes" id="UP001352852">
    <property type="component" value="Unassembled WGS sequence"/>
</dbReference>
<organism evidence="2 3">
    <name type="scientific">Characodon lateralis</name>
    <dbReference type="NCBI Taxonomy" id="208331"/>
    <lineage>
        <taxon>Eukaryota</taxon>
        <taxon>Metazoa</taxon>
        <taxon>Chordata</taxon>
        <taxon>Craniata</taxon>
        <taxon>Vertebrata</taxon>
        <taxon>Euteleostomi</taxon>
        <taxon>Actinopterygii</taxon>
        <taxon>Neopterygii</taxon>
        <taxon>Teleostei</taxon>
        <taxon>Neoteleostei</taxon>
        <taxon>Acanthomorphata</taxon>
        <taxon>Ovalentaria</taxon>
        <taxon>Atherinomorphae</taxon>
        <taxon>Cyprinodontiformes</taxon>
        <taxon>Goodeidae</taxon>
        <taxon>Characodon</taxon>
    </lineage>
</organism>
<feature type="region of interest" description="Disordered" evidence="1">
    <location>
        <begin position="103"/>
        <end position="122"/>
    </location>
</feature>
<comment type="caution">
    <text evidence="2">The sequence shown here is derived from an EMBL/GenBank/DDBJ whole genome shotgun (WGS) entry which is preliminary data.</text>
</comment>
<dbReference type="EMBL" id="JAHUTJ010042130">
    <property type="protein sequence ID" value="MED6280834.1"/>
    <property type="molecule type" value="Genomic_DNA"/>
</dbReference>
<gene>
    <name evidence="2" type="ORF">CHARACLAT_014995</name>
</gene>
<feature type="compositionally biased region" description="Polar residues" evidence="1">
    <location>
        <begin position="216"/>
        <end position="226"/>
    </location>
</feature>
<protein>
    <submittedName>
        <fullName evidence="2">Uncharacterized protein</fullName>
    </submittedName>
</protein>
<accession>A0ABU7E0M4</accession>
<evidence type="ECO:0000256" key="1">
    <source>
        <dbReference type="SAM" id="MobiDB-lite"/>
    </source>
</evidence>
<feature type="compositionally biased region" description="Basic and acidic residues" evidence="1">
    <location>
        <begin position="110"/>
        <end position="122"/>
    </location>
</feature>
<evidence type="ECO:0000313" key="3">
    <source>
        <dbReference type="Proteomes" id="UP001352852"/>
    </source>
</evidence>
<proteinExistence type="predicted"/>